<keyword evidence="2" id="KW-1185">Reference proteome</keyword>
<evidence type="ECO:0000313" key="2">
    <source>
        <dbReference type="Proteomes" id="UP001165960"/>
    </source>
</evidence>
<comment type="caution">
    <text evidence="1">The sequence shown here is derived from an EMBL/GenBank/DDBJ whole genome shotgun (WGS) entry which is preliminary data.</text>
</comment>
<reference evidence="1" key="1">
    <citation type="submission" date="2022-04" db="EMBL/GenBank/DDBJ databases">
        <title>Genome of the entomopathogenic fungus Entomophthora muscae.</title>
        <authorList>
            <person name="Elya C."/>
            <person name="Lovett B.R."/>
            <person name="Lee E."/>
            <person name="Macias A.M."/>
            <person name="Hajek A.E."/>
            <person name="De Bivort B.L."/>
            <person name="Kasson M.T."/>
            <person name="De Fine Licht H.H."/>
            <person name="Stajich J.E."/>
        </authorList>
    </citation>
    <scope>NUCLEOTIDE SEQUENCE</scope>
    <source>
        <strain evidence="1">Berkeley</strain>
    </source>
</reference>
<accession>A0ACC2S3D7</accession>
<organism evidence="1 2">
    <name type="scientific">Entomophthora muscae</name>
    <dbReference type="NCBI Taxonomy" id="34485"/>
    <lineage>
        <taxon>Eukaryota</taxon>
        <taxon>Fungi</taxon>
        <taxon>Fungi incertae sedis</taxon>
        <taxon>Zoopagomycota</taxon>
        <taxon>Entomophthoromycotina</taxon>
        <taxon>Entomophthoromycetes</taxon>
        <taxon>Entomophthorales</taxon>
        <taxon>Entomophthoraceae</taxon>
        <taxon>Entomophthora</taxon>
    </lineage>
</organism>
<proteinExistence type="predicted"/>
<sequence>MAQASSPPSPLSICENEDNPSSNPSSKRGFSPSPNPTSGLPLPTIPSTVYSMRVTKLFPLSDAKVSPISTKPNSGIQTPNGSEETEDDDYCLIDKCTPTEPSNSLATGVNFSGDGHFLAATSQDNHLTILDCLDGIVVEALNFNDFGLGPVQFAHSNSHILTASDPGSSAQLPEDALLRYYSLKEESFIQSFNGHTKPVHDICVAPHEELFYTASLDQTIRLWDLRCSSSVADIHTPGKACISFDPTGRVLAVADPVKPGIALYDIRYFTENGFLYFKPDVGANQSWTSIQFTNTGLHIVLATAGSHHYVFDAFKGTPTHLPLSRSCENSLALTRNELTITPNGRFIISGSSEGLLDVWDLHSADGLLLKPGFIEVLNSKSQADSPSKAFPPSHQLTGNRKEPINVVGFNPHYMTMVSGGSNYAFWEPNLYNLYLPEEKDRPYANARFEDYC</sequence>
<protein>
    <submittedName>
        <fullName evidence="1">Uncharacterized protein</fullName>
    </submittedName>
</protein>
<evidence type="ECO:0000313" key="1">
    <source>
        <dbReference type="EMBL" id="KAJ9056825.1"/>
    </source>
</evidence>
<dbReference type="EMBL" id="QTSX02005867">
    <property type="protein sequence ID" value="KAJ9056825.1"/>
    <property type="molecule type" value="Genomic_DNA"/>
</dbReference>
<dbReference type="Proteomes" id="UP001165960">
    <property type="component" value="Unassembled WGS sequence"/>
</dbReference>
<gene>
    <name evidence="1" type="ORF">DSO57_1028958</name>
</gene>
<name>A0ACC2S3D7_9FUNG</name>